<sequence>MINNKRIPMEYNSLLLNGAAFANLLQQISDKPWDRVATSL</sequence>
<gene>
    <name evidence="1" type="ORF">OG699_41675</name>
</gene>
<dbReference type="AlphaFoldDB" id="A0AAU3I9L8"/>
<proteinExistence type="predicted"/>
<evidence type="ECO:0000313" key="1">
    <source>
        <dbReference type="EMBL" id="WTZ13911.1"/>
    </source>
</evidence>
<name>A0AAU3I9L8_9ACTN</name>
<evidence type="ECO:0008006" key="2">
    <source>
        <dbReference type="Google" id="ProtNLM"/>
    </source>
</evidence>
<reference evidence="1" key="1">
    <citation type="submission" date="2022-10" db="EMBL/GenBank/DDBJ databases">
        <title>The complete genomes of actinobacterial strains from the NBC collection.</title>
        <authorList>
            <person name="Joergensen T.S."/>
            <person name="Alvarez Arevalo M."/>
            <person name="Sterndorff E.B."/>
            <person name="Faurdal D."/>
            <person name="Vuksanovic O."/>
            <person name="Mourched A.-S."/>
            <person name="Charusanti P."/>
            <person name="Shaw S."/>
            <person name="Blin K."/>
            <person name="Weber T."/>
        </authorList>
    </citation>
    <scope>NUCLEOTIDE SEQUENCE</scope>
    <source>
        <strain evidence="1">NBC_01393</strain>
    </source>
</reference>
<accession>A0AAU3I9L8</accession>
<dbReference type="EMBL" id="CP109546">
    <property type="protein sequence ID" value="WTZ13911.1"/>
    <property type="molecule type" value="Genomic_DNA"/>
</dbReference>
<organism evidence="1">
    <name type="scientific">Streptomyces sp. NBC_01393</name>
    <dbReference type="NCBI Taxonomy" id="2903851"/>
    <lineage>
        <taxon>Bacteria</taxon>
        <taxon>Bacillati</taxon>
        <taxon>Actinomycetota</taxon>
        <taxon>Actinomycetes</taxon>
        <taxon>Kitasatosporales</taxon>
        <taxon>Streptomycetaceae</taxon>
        <taxon>Streptomyces</taxon>
    </lineage>
</organism>
<protein>
    <recommendedName>
        <fullName evidence="2">Transposase</fullName>
    </recommendedName>
</protein>